<feature type="domain" description="F-box" evidence="3">
    <location>
        <begin position="430"/>
        <end position="476"/>
    </location>
</feature>
<evidence type="ECO:0000313" key="5">
    <source>
        <dbReference type="Proteomes" id="UP000886520"/>
    </source>
</evidence>
<comment type="caution">
    <text evidence="4">The sequence shown here is derived from an EMBL/GenBank/DDBJ whole genome shotgun (WGS) entry which is preliminary data.</text>
</comment>
<reference evidence="4" key="1">
    <citation type="submission" date="2021-01" db="EMBL/GenBank/DDBJ databases">
        <title>Adiantum capillus-veneris genome.</title>
        <authorList>
            <person name="Fang Y."/>
            <person name="Liao Q."/>
        </authorList>
    </citation>
    <scope>NUCLEOTIDE SEQUENCE</scope>
    <source>
        <strain evidence="4">H3</strain>
        <tissue evidence="4">Leaf</tissue>
    </source>
</reference>
<dbReference type="CDD" id="cd23955">
    <property type="entry name" value="UBCc_invertebrate"/>
    <property type="match status" value="1"/>
</dbReference>
<dbReference type="Gene3D" id="1.20.1280.50">
    <property type="match status" value="1"/>
</dbReference>
<accession>A0A9D4ZBK8</accession>
<feature type="compositionally biased region" description="Basic residues" evidence="1">
    <location>
        <begin position="367"/>
        <end position="385"/>
    </location>
</feature>
<dbReference type="InterPro" id="IPR000608">
    <property type="entry name" value="UBC"/>
</dbReference>
<dbReference type="AlphaFoldDB" id="A0A9D4ZBK8"/>
<feature type="compositionally biased region" description="Low complexity" evidence="1">
    <location>
        <begin position="205"/>
        <end position="214"/>
    </location>
</feature>
<dbReference type="InterPro" id="IPR051324">
    <property type="entry name" value="Stress/Tellurium_Resist"/>
</dbReference>
<evidence type="ECO:0000259" key="3">
    <source>
        <dbReference type="PROSITE" id="PS50181"/>
    </source>
</evidence>
<evidence type="ECO:0000313" key="4">
    <source>
        <dbReference type="EMBL" id="KAI5069548.1"/>
    </source>
</evidence>
<gene>
    <name evidence="4" type="ORF">GOP47_0015849</name>
</gene>
<dbReference type="Pfam" id="PF00179">
    <property type="entry name" value="UQ_con"/>
    <property type="match status" value="1"/>
</dbReference>
<organism evidence="4 5">
    <name type="scientific">Adiantum capillus-veneris</name>
    <name type="common">Maidenhair fern</name>
    <dbReference type="NCBI Taxonomy" id="13818"/>
    <lineage>
        <taxon>Eukaryota</taxon>
        <taxon>Viridiplantae</taxon>
        <taxon>Streptophyta</taxon>
        <taxon>Embryophyta</taxon>
        <taxon>Tracheophyta</taxon>
        <taxon>Polypodiopsida</taxon>
        <taxon>Polypodiidae</taxon>
        <taxon>Polypodiales</taxon>
        <taxon>Pteridineae</taxon>
        <taxon>Pteridaceae</taxon>
        <taxon>Vittarioideae</taxon>
        <taxon>Adiantum</taxon>
    </lineage>
</organism>
<dbReference type="CDD" id="cd06974">
    <property type="entry name" value="TerD_like"/>
    <property type="match status" value="1"/>
</dbReference>
<feature type="region of interest" description="Disordered" evidence="1">
    <location>
        <begin position="205"/>
        <end position="252"/>
    </location>
</feature>
<dbReference type="PANTHER" id="PTHR32097">
    <property type="entry name" value="CAMP-BINDING PROTEIN 1-RELATED"/>
    <property type="match status" value="1"/>
</dbReference>
<feature type="compositionally biased region" description="Low complexity" evidence="1">
    <location>
        <begin position="342"/>
        <end position="366"/>
    </location>
</feature>
<dbReference type="Pfam" id="PF02342">
    <property type="entry name" value="TerD"/>
    <property type="match status" value="1"/>
</dbReference>
<dbReference type="Pfam" id="PF12937">
    <property type="entry name" value="F-box-like"/>
    <property type="match status" value="1"/>
</dbReference>
<dbReference type="PANTHER" id="PTHR32097:SF17">
    <property type="entry name" value="CAMP-BINDING PROTEIN 1-RELATED"/>
    <property type="match status" value="1"/>
</dbReference>
<dbReference type="InterPro" id="IPR003325">
    <property type="entry name" value="TerD"/>
</dbReference>
<dbReference type="InterPro" id="IPR001810">
    <property type="entry name" value="F-box_dom"/>
</dbReference>
<dbReference type="PROSITE" id="PS50127">
    <property type="entry name" value="UBC_2"/>
    <property type="match status" value="1"/>
</dbReference>
<proteinExistence type="predicted"/>
<feature type="region of interest" description="Disordered" evidence="1">
    <location>
        <begin position="338"/>
        <end position="403"/>
    </location>
</feature>
<evidence type="ECO:0000256" key="1">
    <source>
        <dbReference type="SAM" id="MobiDB-lite"/>
    </source>
</evidence>
<sequence>MAATTIQAYSQSRLLRDLQEVLNNPLPNVVGRPLEENIFEWHVNVRAEDDSNQLSGGTFHVKLLFPPHYPNEGPELYIGTPLPHPNIYPAGSPGQWKLSLWDCIPGFKGWSAAYSAQSILLQLQTFVLREDLQYHHGNVISQEHAVDLANVFTCSECAHKGTDPYPAFHTQEELEGALRNRTKLLVSRPVISQVLKSLKQLDQRQQQAPRLQQSVEQSSTILPSSKPLKVEQNTNVNSHEDRSTSLKGPSHPVVANMQHTIVDIPELDKRIRSKKSQVVLPESNLTVQQDDEEDGWQTVKRGKHCLYASINLKISNEKISYPLDSTPKEEMPKIAKTTLGEASSCQETSASDSASSVSKPALSAKAKASRAARKIRARTMRRKCGKATDEAADQSGTRNVDETADQLETTNVDVHATEINKDELSEVQAMGLFGLLPVEALSLVISKLTTSDLAALSMTCHGMREASEDGFVWKELLHRHFPATSLQAATINDWKHAYMLESSNITSSLQCFHSKVTFDKDVLGYPVAFTVNPRTKCVDYIEIASFDLLSQTAYDEQKVRFTPNNDRFDLLLPLYINQEHFERGLPLLMRTARALCPDMNSFTFKPEMVLSFMPKLLNTMVVLLSGKGISASDRATDGFCAIHRLFLALCDKFSLWKEAEKWVLKFVRSEKARSKEECPSLGDFISLLTVCSSKEAGWENFIRPWVSELFDRGVIWVCKAHPNLVEKLKVSPKARGVDKELLALSWDGRKISLRLAIFFCGFINILARPRGVSLSKVAASYDALYGMASLPMKKRMQEFGKKTMKVDNWPTFFKAIGLQTPTEEYMTGWLRQSWFSSLRKGYHKNNTNFTAIQKHGVSKILLKGETTHLGVDSTVFMNEKWRYEGSQKYLDASCLLYDFDGRFIQVVDFQHLEYAGIRHSGDVIDVDKGEGTHTIHIDLMRLNMKVKELYFTMSGYAGVRLKDIRLPFVQLLDQKTGKELCEYHLEDKNLGEHRSVVMCRLYRNEASKSASWHVEAIGHLGAGSADYYQPIKDWIEQRAQKS</sequence>
<protein>
    <recommendedName>
        <fullName evidence="6">UBC core domain-containing protein</fullName>
    </recommendedName>
</protein>
<dbReference type="OrthoDB" id="1893773at2759"/>
<dbReference type="Gene3D" id="2.60.60.30">
    <property type="entry name" value="sav2460 like domains"/>
    <property type="match status" value="1"/>
</dbReference>
<dbReference type="Proteomes" id="UP000886520">
    <property type="component" value="Chromosome 15"/>
</dbReference>
<evidence type="ECO:0000259" key="2">
    <source>
        <dbReference type="PROSITE" id="PS50127"/>
    </source>
</evidence>
<dbReference type="InterPro" id="IPR036047">
    <property type="entry name" value="F-box-like_dom_sf"/>
</dbReference>
<dbReference type="PROSITE" id="PS50181">
    <property type="entry name" value="FBOX"/>
    <property type="match status" value="1"/>
</dbReference>
<dbReference type="Gene3D" id="3.10.110.10">
    <property type="entry name" value="Ubiquitin Conjugating Enzyme"/>
    <property type="match status" value="1"/>
</dbReference>
<keyword evidence="5" id="KW-1185">Reference proteome</keyword>
<dbReference type="SUPFAM" id="SSF81383">
    <property type="entry name" value="F-box domain"/>
    <property type="match status" value="1"/>
</dbReference>
<dbReference type="EMBL" id="JABFUD020000015">
    <property type="protein sequence ID" value="KAI5069548.1"/>
    <property type="molecule type" value="Genomic_DNA"/>
</dbReference>
<dbReference type="SMART" id="SM00212">
    <property type="entry name" value="UBCc"/>
    <property type="match status" value="1"/>
</dbReference>
<feature type="domain" description="UBC core" evidence="2">
    <location>
        <begin position="9"/>
        <end position="167"/>
    </location>
</feature>
<name>A0A9D4ZBK8_ADICA</name>
<evidence type="ECO:0008006" key="6">
    <source>
        <dbReference type="Google" id="ProtNLM"/>
    </source>
</evidence>
<dbReference type="SUPFAM" id="SSF54495">
    <property type="entry name" value="UBC-like"/>
    <property type="match status" value="1"/>
</dbReference>
<dbReference type="InterPro" id="IPR016135">
    <property type="entry name" value="UBQ-conjugating_enzyme/RWD"/>
</dbReference>